<evidence type="ECO:0000313" key="1">
    <source>
        <dbReference type="EMBL" id="STV36332.1"/>
    </source>
</evidence>
<accession>A0A378BCV6</accession>
<dbReference type="AlphaFoldDB" id="A0A378BCV6"/>
<proteinExistence type="predicted"/>
<reference evidence="1 2" key="1">
    <citation type="submission" date="2018-06" db="EMBL/GenBank/DDBJ databases">
        <authorList>
            <consortium name="Pathogen Informatics"/>
            <person name="Doyle S."/>
        </authorList>
    </citation>
    <scope>NUCLEOTIDE SEQUENCE [LARGE SCALE GENOMIC DNA]</scope>
    <source>
        <strain evidence="1 2">NCTC204</strain>
    </source>
</reference>
<sequence>MAQIGVKVIIVPVEGRFQEARLMDMSHDLTLSGWATDSNDRTVSSDRC</sequence>
<dbReference type="EMBL" id="UGMD01000002">
    <property type="protein sequence ID" value="STV36332.1"/>
    <property type="molecule type" value="Genomic_DNA"/>
</dbReference>
<dbReference type="Proteomes" id="UP000255192">
    <property type="component" value="Unassembled WGS sequence"/>
</dbReference>
<name>A0A378BCV6_KLEPN</name>
<gene>
    <name evidence="1" type="ORF">NCTC204_05888</name>
</gene>
<evidence type="ECO:0000313" key="2">
    <source>
        <dbReference type="Proteomes" id="UP000255192"/>
    </source>
</evidence>
<organism evidence="1 2">
    <name type="scientific">Klebsiella pneumoniae</name>
    <dbReference type="NCBI Taxonomy" id="573"/>
    <lineage>
        <taxon>Bacteria</taxon>
        <taxon>Pseudomonadati</taxon>
        <taxon>Pseudomonadota</taxon>
        <taxon>Gammaproteobacteria</taxon>
        <taxon>Enterobacterales</taxon>
        <taxon>Enterobacteriaceae</taxon>
        <taxon>Klebsiella/Raoultella group</taxon>
        <taxon>Klebsiella</taxon>
        <taxon>Klebsiella pneumoniae complex</taxon>
    </lineage>
</organism>
<protein>
    <submittedName>
        <fullName evidence="1">Antimicrobial peptide ABC transporter substrate-binding protein SapA</fullName>
    </submittedName>
</protein>